<proteinExistence type="predicted"/>
<gene>
    <name evidence="1" type="ORF">GCK32_012076</name>
</gene>
<comment type="caution">
    <text evidence="1">The sequence shown here is derived from an EMBL/GenBank/DDBJ whole genome shotgun (WGS) entry which is preliminary data.</text>
</comment>
<accession>A0AAN8I874</accession>
<dbReference type="EMBL" id="WIXE01025902">
    <property type="protein sequence ID" value="KAK5964379.1"/>
    <property type="molecule type" value="Genomic_DNA"/>
</dbReference>
<organism evidence="1 2">
    <name type="scientific">Trichostrongylus colubriformis</name>
    <name type="common">Black scour worm</name>
    <dbReference type="NCBI Taxonomy" id="6319"/>
    <lineage>
        <taxon>Eukaryota</taxon>
        <taxon>Metazoa</taxon>
        <taxon>Ecdysozoa</taxon>
        <taxon>Nematoda</taxon>
        <taxon>Chromadorea</taxon>
        <taxon>Rhabditida</taxon>
        <taxon>Rhabditina</taxon>
        <taxon>Rhabditomorpha</taxon>
        <taxon>Strongyloidea</taxon>
        <taxon>Trichostrongylidae</taxon>
        <taxon>Trichostrongylus</taxon>
    </lineage>
</organism>
<evidence type="ECO:0000313" key="2">
    <source>
        <dbReference type="Proteomes" id="UP001331761"/>
    </source>
</evidence>
<protein>
    <submittedName>
        <fullName evidence="1">Uncharacterized protein</fullName>
    </submittedName>
</protein>
<feature type="non-terminal residue" evidence="1">
    <location>
        <position position="1"/>
    </location>
</feature>
<evidence type="ECO:0000313" key="1">
    <source>
        <dbReference type="EMBL" id="KAK5964379.1"/>
    </source>
</evidence>
<sequence length="66" mass="7739">VAKEWELETVMVFEAKLPRNKTIFSTLSRFTVVHLTTSRLPDMRAQDSMDPWDLTCWFNFLGTSNE</sequence>
<dbReference type="AlphaFoldDB" id="A0AAN8I874"/>
<dbReference type="Proteomes" id="UP001331761">
    <property type="component" value="Unassembled WGS sequence"/>
</dbReference>
<reference evidence="1 2" key="1">
    <citation type="submission" date="2019-10" db="EMBL/GenBank/DDBJ databases">
        <title>Assembly and Annotation for the nematode Trichostrongylus colubriformis.</title>
        <authorList>
            <person name="Martin J."/>
        </authorList>
    </citation>
    <scope>NUCLEOTIDE SEQUENCE [LARGE SCALE GENOMIC DNA]</scope>
    <source>
        <strain evidence="1">G859</strain>
        <tissue evidence="1">Whole worm</tissue>
    </source>
</reference>
<name>A0AAN8I874_TRICO</name>
<keyword evidence="2" id="KW-1185">Reference proteome</keyword>